<evidence type="ECO:0000313" key="2">
    <source>
        <dbReference type="Proteomes" id="UP001500897"/>
    </source>
</evidence>
<comment type="caution">
    <text evidence="1">The sequence shown here is derived from an EMBL/GenBank/DDBJ whole genome shotgun (WGS) entry which is preliminary data.</text>
</comment>
<proteinExistence type="predicted"/>
<name>A0ABN2XI36_9ACTN</name>
<dbReference type="Proteomes" id="UP001500897">
    <property type="component" value="Unassembled WGS sequence"/>
</dbReference>
<sequence length="203" mass="21219">MREGRRAGQGWIVAADREQQPFTVHVECVQVAVDRIPDLRDLVVRVRHAGKRIAIVDTGHSALTALVALARGAPGTYAVWVPCRSPTGLACNGGNAAQLPACGVLGLAAKGAADNGHAAALTGFHATIVEKIADGRLMLISEYGTRTECLDDHLQAPLELVSLIDANQHSCGAVYPDGAHPERDGYLVGMKACAVDAPRSASA</sequence>
<dbReference type="EMBL" id="BAAANS010000042">
    <property type="protein sequence ID" value="GAA2111885.1"/>
    <property type="molecule type" value="Genomic_DNA"/>
</dbReference>
<reference evidence="1 2" key="1">
    <citation type="journal article" date="2019" name="Int. J. Syst. Evol. Microbiol.">
        <title>The Global Catalogue of Microorganisms (GCM) 10K type strain sequencing project: providing services to taxonomists for standard genome sequencing and annotation.</title>
        <authorList>
            <consortium name="The Broad Institute Genomics Platform"/>
            <consortium name="The Broad Institute Genome Sequencing Center for Infectious Disease"/>
            <person name="Wu L."/>
            <person name="Ma J."/>
        </authorList>
    </citation>
    <scope>NUCLEOTIDE SEQUENCE [LARGE SCALE GENOMIC DNA]</scope>
    <source>
        <strain evidence="1 2">JCM 14559</strain>
    </source>
</reference>
<protein>
    <submittedName>
        <fullName evidence="1">Uncharacterized protein</fullName>
    </submittedName>
</protein>
<gene>
    <name evidence="1" type="ORF">GCM10009759_54220</name>
</gene>
<organism evidence="1 2">
    <name type="scientific">Kitasatospora saccharophila</name>
    <dbReference type="NCBI Taxonomy" id="407973"/>
    <lineage>
        <taxon>Bacteria</taxon>
        <taxon>Bacillati</taxon>
        <taxon>Actinomycetota</taxon>
        <taxon>Actinomycetes</taxon>
        <taxon>Kitasatosporales</taxon>
        <taxon>Streptomycetaceae</taxon>
        <taxon>Kitasatospora</taxon>
    </lineage>
</organism>
<accession>A0ABN2XI36</accession>
<evidence type="ECO:0000313" key="1">
    <source>
        <dbReference type="EMBL" id="GAA2111885.1"/>
    </source>
</evidence>
<keyword evidence="2" id="KW-1185">Reference proteome</keyword>